<keyword evidence="9" id="KW-0227">DNA damage</keyword>
<evidence type="ECO:0000256" key="2">
    <source>
        <dbReference type="ARBA" id="ARBA00010916"/>
    </source>
</evidence>
<feature type="region of interest" description="Disordered" evidence="11">
    <location>
        <begin position="116"/>
        <end position="183"/>
    </location>
</feature>
<sequence length="183" mass="19532">MAENPAGNGKAKADAERDRDVAYYEKLRRDLRDNLAKKKALDAELAELDADIRRRETAYLENYGAGNIVKGFDNYIKGTSLATSSGGGGPMARRKAAISDADRIFSNGSISFARDASTAGSATPSLATTPTSAFPTRESSQSAQQTASRTMNGNKKKKTADEEEADGKSKRAKITYGTPGARD</sequence>
<evidence type="ECO:0000256" key="8">
    <source>
        <dbReference type="ARBA" id="ARBA00023242"/>
    </source>
</evidence>
<evidence type="ECO:0000313" key="13">
    <source>
        <dbReference type="Proteomes" id="UP000799440"/>
    </source>
</evidence>
<dbReference type="EMBL" id="MU006563">
    <property type="protein sequence ID" value="KAF2750695.1"/>
    <property type="molecule type" value="Genomic_DNA"/>
</dbReference>
<protein>
    <recommendedName>
        <fullName evidence="3 9">Chromatin modification-related protein EAF6</fullName>
    </recommendedName>
</protein>
<keyword evidence="7 9" id="KW-0804">Transcription</keyword>
<evidence type="ECO:0000256" key="10">
    <source>
        <dbReference type="SAM" id="Coils"/>
    </source>
</evidence>
<feature type="coiled-coil region" evidence="10">
    <location>
        <begin position="24"/>
        <end position="58"/>
    </location>
</feature>
<evidence type="ECO:0000256" key="9">
    <source>
        <dbReference type="RuleBase" id="RU368022"/>
    </source>
</evidence>
<comment type="function">
    <text evidence="9">Component of the NuA4 histone acetyltransferase complex which is involved in transcriptional activation of selected genes principally by acetylation of nucleosomal histone H4 and H2A. The NuA4 complex is also involved in DNA repair.</text>
</comment>
<keyword evidence="8 9" id="KW-0539">Nucleus</keyword>
<evidence type="ECO:0000256" key="3">
    <source>
        <dbReference type="ARBA" id="ARBA00018504"/>
    </source>
</evidence>
<gene>
    <name evidence="12" type="ORF">M011DRAFT_492125</name>
</gene>
<dbReference type="PANTHER" id="PTHR13476">
    <property type="entry name" value="CHROMATIN MODIFICATION-RELATED PROTEIN MEAF6"/>
    <property type="match status" value="1"/>
</dbReference>
<evidence type="ECO:0000256" key="4">
    <source>
        <dbReference type="ARBA" id="ARBA00022853"/>
    </source>
</evidence>
<dbReference type="GO" id="GO:0006325">
    <property type="term" value="P:chromatin organization"/>
    <property type="evidence" value="ECO:0007669"/>
    <property type="project" value="UniProtKB-KW"/>
</dbReference>
<reference evidence="12" key="1">
    <citation type="journal article" date="2020" name="Stud. Mycol.">
        <title>101 Dothideomycetes genomes: a test case for predicting lifestyles and emergence of pathogens.</title>
        <authorList>
            <person name="Haridas S."/>
            <person name="Albert R."/>
            <person name="Binder M."/>
            <person name="Bloem J."/>
            <person name="Labutti K."/>
            <person name="Salamov A."/>
            <person name="Andreopoulos B."/>
            <person name="Baker S."/>
            <person name="Barry K."/>
            <person name="Bills G."/>
            <person name="Bluhm B."/>
            <person name="Cannon C."/>
            <person name="Castanera R."/>
            <person name="Culley D."/>
            <person name="Daum C."/>
            <person name="Ezra D."/>
            <person name="Gonzalez J."/>
            <person name="Henrissat B."/>
            <person name="Kuo A."/>
            <person name="Liang C."/>
            <person name="Lipzen A."/>
            <person name="Lutzoni F."/>
            <person name="Magnuson J."/>
            <person name="Mondo S."/>
            <person name="Nolan M."/>
            <person name="Ohm R."/>
            <person name="Pangilinan J."/>
            <person name="Park H.-J."/>
            <person name="Ramirez L."/>
            <person name="Alfaro M."/>
            <person name="Sun H."/>
            <person name="Tritt A."/>
            <person name="Yoshinaga Y."/>
            <person name="Zwiers L.-H."/>
            <person name="Turgeon B."/>
            <person name="Goodwin S."/>
            <person name="Spatafora J."/>
            <person name="Crous P."/>
            <person name="Grigoriev I."/>
        </authorList>
    </citation>
    <scope>NUCLEOTIDE SEQUENCE</scope>
    <source>
        <strain evidence="12">CBS 119925</strain>
    </source>
</reference>
<keyword evidence="13" id="KW-1185">Reference proteome</keyword>
<evidence type="ECO:0000256" key="6">
    <source>
        <dbReference type="ARBA" id="ARBA00023054"/>
    </source>
</evidence>
<comment type="subcellular location">
    <subcellularLocation>
        <location evidence="1 9">Nucleus</location>
    </subcellularLocation>
</comment>
<dbReference type="InterPro" id="IPR015418">
    <property type="entry name" value="Eaf6"/>
</dbReference>
<dbReference type="AlphaFoldDB" id="A0A6A6VJC0"/>
<evidence type="ECO:0000256" key="11">
    <source>
        <dbReference type="SAM" id="MobiDB-lite"/>
    </source>
</evidence>
<dbReference type="GO" id="GO:0006281">
    <property type="term" value="P:DNA repair"/>
    <property type="evidence" value="ECO:0007669"/>
    <property type="project" value="UniProtKB-UniRule"/>
</dbReference>
<name>A0A6A6VJC0_9PLEO</name>
<dbReference type="GO" id="GO:0035267">
    <property type="term" value="C:NuA4 histone acetyltransferase complex"/>
    <property type="evidence" value="ECO:0007669"/>
    <property type="project" value="UniProtKB-UniRule"/>
</dbReference>
<evidence type="ECO:0000313" key="12">
    <source>
        <dbReference type="EMBL" id="KAF2750695.1"/>
    </source>
</evidence>
<organism evidence="12 13">
    <name type="scientific">Sporormia fimetaria CBS 119925</name>
    <dbReference type="NCBI Taxonomy" id="1340428"/>
    <lineage>
        <taxon>Eukaryota</taxon>
        <taxon>Fungi</taxon>
        <taxon>Dikarya</taxon>
        <taxon>Ascomycota</taxon>
        <taxon>Pezizomycotina</taxon>
        <taxon>Dothideomycetes</taxon>
        <taxon>Pleosporomycetidae</taxon>
        <taxon>Pleosporales</taxon>
        <taxon>Sporormiaceae</taxon>
        <taxon>Sporormia</taxon>
    </lineage>
</organism>
<keyword evidence="9" id="KW-0234">DNA repair</keyword>
<dbReference type="Proteomes" id="UP000799440">
    <property type="component" value="Unassembled WGS sequence"/>
</dbReference>
<evidence type="ECO:0000256" key="1">
    <source>
        <dbReference type="ARBA" id="ARBA00004123"/>
    </source>
</evidence>
<comment type="similarity">
    <text evidence="2 9">Belongs to the EAF6 family.</text>
</comment>
<dbReference type="GO" id="GO:0005634">
    <property type="term" value="C:nucleus"/>
    <property type="evidence" value="ECO:0007669"/>
    <property type="project" value="UniProtKB-SubCell"/>
</dbReference>
<evidence type="ECO:0000256" key="7">
    <source>
        <dbReference type="ARBA" id="ARBA00023163"/>
    </source>
</evidence>
<dbReference type="Pfam" id="PF09340">
    <property type="entry name" value="NuA4"/>
    <property type="match status" value="1"/>
</dbReference>
<feature type="compositionally biased region" description="Low complexity" evidence="11">
    <location>
        <begin position="116"/>
        <end position="150"/>
    </location>
</feature>
<keyword evidence="4 9" id="KW-0156">Chromatin regulator</keyword>
<accession>A0A6A6VJC0</accession>
<proteinExistence type="inferred from homology"/>
<keyword evidence="5 9" id="KW-0805">Transcription regulation</keyword>
<comment type="subunit">
    <text evidence="9">Component of the NuA4 histone acetyltransferase complex.</text>
</comment>
<evidence type="ECO:0000256" key="5">
    <source>
        <dbReference type="ARBA" id="ARBA00023015"/>
    </source>
</evidence>
<keyword evidence="6 10" id="KW-0175">Coiled coil</keyword>